<dbReference type="AlphaFoldDB" id="A0AA85KEV2"/>
<evidence type="ECO:0000259" key="1">
    <source>
        <dbReference type="PROSITE" id="PS50878"/>
    </source>
</evidence>
<dbReference type="PANTHER" id="PTHR21301">
    <property type="entry name" value="REVERSE TRANSCRIPTASE"/>
    <property type="match status" value="1"/>
</dbReference>
<reference evidence="3" key="2">
    <citation type="submission" date="2023-11" db="UniProtKB">
        <authorList>
            <consortium name="WormBaseParasite"/>
        </authorList>
    </citation>
    <scope>IDENTIFICATION</scope>
</reference>
<dbReference type="Proteomes" id="UP000050795">
    <property type="component" value="Unassembled WGS sequence"/>
</dbReference>
<dbReference type="InterPro" id="IPR043502">
    <property type="entry name" value="DNA/RNA_pol_sf"/>
</dbReference>
<name>A0AA85KEV2_TRIRE</name>
<dbReference type="PROSITE" id="PS50878">
    <property type="entry name" value="RT_POL"/>
    <property type="match status" value="1"/>
</dbReference>
<organism evidence="2 3">
    <name type="scientific">Trichobilharzia regenti</name>
    <name type="common">Nasal bird schistosome</name>
    <dbReference type="NCBI Taxonomy" id="157069"/>
    <lineage>
        <taxon>Eukaryota</taxon>
        <taxon>Metazoa</taxon>
        <taxon>Spiralia</taxon>
        <taxon>Lophotrochozoa</taxon>
        <taxon>Platyhelminthes</taxon>
        <taxon>Trematoda</taxon>
        <taxon>Digenea</taxon>
        <taxon>Strigeidida</taxon>
        <taxon>Schistosomatoidea</taxon>
        <taxon>Schistosomatidae</taxon>
        <taxon>Trichobilharzia</taxon>
    </lineage>
</organism>
<evidence type="ECO:0000313" key="3">
    <source>
        <dbReference type="WBParaSite" id="TREG1_72990.1"/>
    </source>
</evidence>
<sequence>MKASQLISGDIYDQIRPTGSIIPRLYGLPKVHKVGLPLRPILDMSGSPYHSIAQWLADILEPVRKQLCTYSLRDTFQFIECIQDTNVSNKIMLSFDIESLFTNVPLTETVCFICRYIDDNHLDIGIPTTYLKELLLRCTLNVQFTFNDTIYRQKDGIAMGSPLGPLLSDCFVASLERGSLKPSIDNLRLYKRYVDDIFIICDNNNDPNLLLKTFNNCHPAIKFTLEMENESKIPFLDVELTRRADGSLRRSIHRKPTWNGQLTSFYSWVPIQQKRNLIKSLATRIRRICSPDVLETELDILREIFIQNGYPIRFIDKNMKPIIRKNETLTAPKKKIYMNLDFKGDLASDILKRRITSSLRRTFFAATLRIVFSSRPLICRSLKDKIPHLATSMCIYQFTCCCGARYIGRSTRILSKRIQEHYPAWLRKGNTGAIRSAIIEHLVNTDHCISTNASFKVIYRVKNNISKAIRFRLLCIAEALAIHMEKPELCIQKKITQPLLLSW</sequence>
<evidence type="ECO:0000313" key="2">
    <source>
        <dbReference type="Proteomes" id="UP000050795"/>
    </source>
</evidence>
<dbReference type="InterPro" id="IPR000477">
    <property type="entry name" value="RT_dom"/>
</dbReference>
<accession>A0AA85KEV2</accession>
<keyword evidence="2" id="KW-1185">Reference proteome</keyword>
<reference evidence="2" key="1">
    <citation type="submission" date="2022-06" db="EMBL/GenBank/DDBJ databases">
        <authorList>
            <person name="Berger JAMES D."/>
            <person name="Berger JAMES D."/>
        </authorList>
    </citation>
    <scope>NUCLEOTIDE SEQUENCE [LARGE SCALE GENOMIC DNA]</scope>
</reference>
<protein>
    <recommendedName>
        <fullName evidence="1">Reverse transcriptase domain-containing protein</fullName>
    </recommendedName>
</protein>
<proteinExistence type="predicted"/>
<dbReference type="SUPFAM" id="SSF56672">
    <property type="entry name" value="DNA/RNA polymerases"/>
    <property type="match status" value="1"/>
</dbReference>
<dbReference type="Pfam" id="PF00078">
    <property type="entry name" value="RVT_1"/>
    <property type="match status" value="1"/>
</dbReference>
<dbReference type="WBParaSite" id="TREG1_72990.1">
    <property type="protein sequence ID" value="TREG1_72990.1"/>
    <property type="gene ID" value="TREG1_72990"/>
</dbReference>
<feature type="domain" description="Reverse transcriptase" evidence="1">
    <location>
        <begin position="9"/>
        <end position="263"/>
    </location>
</feature>
<dbReference type="InterPro" id="IPR058912">
    <property type="entry name" value="HTH_animal"/>
</dbReference>
<dbReference type="PANTHER" id="PTHR21301:SF10">
    <property type="entry name" value="REVERSE TRANSCRIPTASE DOMAIN-CONTAINING PROTEIN"/>
    <property type="match status" value="1"/>
</dbReference>
<dbReference type="Pfam" id="PF26215">
    <property type="entry name" value="HTH_animal"/>
    <property type="match status" value="1"/>
</dbReference>